<dbReference type="OrthoDB" id="9765386at2"/>
<reference evidence="1 2" key="1">
    <citation type="submission" date="2017-09" db="EMBL/GenBank/DDBJ databases">
        <title>Complete genome sequence of Oxytococcus suis strain ZY16052.</title>
        <authorList>
            <person name="Li F."/>
        </authorList>
    </citation>
    <scope>NUCLEOTIDE SEQUENCE [LARGE SCALE GENOMIC DNA]</scope>
    <source>
        <strain evidence="1 2">ZY16052</strain>
    </source>
</reference>
<organism evidence="1 2">
    <name type="scientific">Suicoccus acidiformans</name>
    <dbReference type="NCBI Taxonomy" id="2036206"/>
    <lineage>
        <taxon>Bacteria</taxon>
        <taxon>Bacillati</taxon>
        <taxon>Bacillota</taxon>
        <taxon>Bacilli</taxon>
        <taxon>Lactobacillales</taxon>
        <taxon>Aerococcaceae</taxon>
        <taxon>Suicoccus</taxon>
    </lineage>
</organism>
<gene>
    <name evidence="1" type="ORF">CL176_01370</name>
</gene>
<protein>
    <submittedName>
        <fullName evidence="1">Uncharacterized protein</fullName>
    </submittedName>
</protein>
<dbReference type="AlphaFoldDB" id="A0A347WI64"/>
<keyword evidence="2" id="KW-1185">Reference proteome</keyword>
<dbReference type="Proteomes" id="UP000263232">
    <property type="component" value="Chromosome"/>
</dbReference>
<proteinExistence type="predicted"/>
<evidence type="ECO:0000313" key="2">
    <source>
        <dbReference type="Proteomes" id="UP000263232"/>
    </source>
</evidence>
<dbReference type="EMBL" id="CP023434">
    <property type="protein sequence ID" value="AXY24771.1"/>
    <property type="molecule type" value="Genomic_DNA"/>
</dbReference>
<dbReference type="KEGG" id="abae:CL176_01370"/>
<sequence>MGISQAEAIKYLSDNERQEFQGITLEKFRKMALNPNTDQDLLEALSLRHRISRKQALLDEIRLKTVDLYRKDGEIEDLATVMSRKFI</sequence>
<evidence type="ECO:0000313" key="1">
    <source>
        <dbReference type="EMBL" id="AXY24771.1"/>
    </source>
</evidence>
<name>A0A347WI64_9LACT</name>
<accession>A0A347WI64</accession>